<feature type="transmembrane region" description="Helical" evidence="1">
    <location>
        <begin position="7"/>
        <end position="28"/>
    </location>
</feature>
<dbReference type="Proteomes" id="UP000771797">
    <property type="component" value="Unassembled WGS sequence"/>
</dbReference>
<feature type="transmembrane region" description="Helical" evidence="1">
    <location>
        <begin position="34"/>
        <end position="62"/>
    </location>
</feature>
<evidence type="ECO:0000313" key="2">
    <source>
        <dbReference type="EMBL" id="KAF0806860.1"/>
    </source>
</evidence>
<name>A0ABQ6YB70_9GAMM</name>
<sequence>MMDISTTLLGQMAIAWAVLCAVISYFLARKKVRAPILAAVLGLFMSLVPPFALVYMAVLAFLRPEPRHSQVSA</sequence>
<keyword evidence="1" id="KW-0812">Transmembrane</keyword>
<protein>
    <submittedName>
        <fullName evidence="2">Uncharacterized protein</fullName>
    </submittedName>
</protein>
<proteinExistence type="predicted"/>
<accession>A0ABQ6YB70</accession>
<comment type="caution">
    <text evidence="2">The sequence shown here is derived from an EMBL/GenBank/DDBJ whole genome shotgun (WGS) entry which is preliminary data.</text>
</comment>
<dbReference type="RefSeq" id="WP_063140744.1">
    <property type="nucleotide sequence ID" value="NZ_AQPF01000006.1"/>
</dbReference>
<keyword evidence="3" id="KW-1185">Reference proteome</keyword>
<reference evidence="2 3" key="1">
    <citation type="submission" date="2012-09" db="EMBL/GenBank/DDBJ databases">
        <title>Genome Sequence of alkane-degrading Bacterium Alcanivorax sp. 6-D-6.</title>
        <authorList>
            <person name="Lai Q."/>
            <person name="Shao Z."/>
        </authorList>
    </citation>
    <scope>NUCLEOTIDE SEQUENCE [LARGE SCALE GENOMIC DNA]</scope>
    <source>
        <strain evidence="2 3">6-D-6</strain>
    </source>
</reference>
<dbReference type="EMBL" id="AQPF01000006">
    <property type="protein sequence ID" value="KAF0806860.1"/>
    <property type="molecule type" value="Genomic_DNA"/>
</dbReference>
<evidence type="ECO:0000256" key="1">
    <source>
        <dbReference type="SAM" id="Phobius"/>
    </source>
</evidence>
<keyword evidence="1" id="KW-0472">Membrane</keyword>
<keyword evidence="1" id="KW-1133">Transmembrane helix</keyword>
<gene>
    <name evidence="2" type="ORF">A6D6_01224</name>
</gene>
<organism evidence="2 3">
    <name type="scientific">Alcanivorax xiamenensis</name>
    <dbReference type="NCBI Taxonomy" id="1177156"/>
    <lineage>
        <taxon>Bacteria</taxon>
        <taxon>Pseudomonadati</taxon>
        <taxon>Pseudomonadota</taxon>
        <taxon>Gammaproteobacteria</taxon>
        <taxon>Oceanospirillales</taxon>
        <taxon>Alcanivoracaceae</taxon>
        <taxon>Alcanivorax</taxon>
    </lineage>
</organism>
<evidence type="ECO:0000313" key="3">
    <source>
        <dbReference type="Proteomes" id="UP000771797"/>
    </source>
</evidence>